<dbReference type="PROSITE" id="PS50977">
    <property type="entry name" value="HTH_TETR_2"/>
    <property type="match status" value="1"/>
</dbReference>
<proteinExistence type="predicted"/>
<dbReference type="Proteomes" id="UP001183176">
    <property type="component" value="Unassembled WGS sequence"/>
</dbReference>
<evidence type="ECO:0000256" key="1">
    <source>
        <dbReference type="ARBA" id="ARBA00023015"/>
    </source>
</evidence>
<evidence type="ECO:0000256" key="4">
    <source>
        <dbReference type="PROSITE-ProRule" id="PRU00335"/>
    </source>
</evidence>
<comment type="caution">
    <text evidence="6">The sequence shown here is derived from an EMBL/GenBank/DDBJ whole genome shotgun (WGS) entry which is preliminary data.</text>
</comment>
<sequence length="192" mass="21322">MRWAPDARGRLERAAFELFSEQGYSATTVPQITARAGLTARTFFRYFADKREVIFGGNEVPEAAACLIRAAPPEAEPMEVIRLVLNDVATNRFHGQRDETAAWRRIINSDDSLRDRDARKRADLVLAAKAAFVERGESELDATMFAEAGALVFYVALDAWLAEPEPRPMADTVVDVLNLLRVGRAAITKQPS</sequence>
<dbReference type="InterPro" id="IPR050109">
    <property type="entry name" value="HTH-type_TetR-like_transc_reg"/>
</dbReference>
<dbReference type="PANTHER" id="PTHR30055">
    <property type="entry name" value="HTH-TYPE TRANSCRIPTIONAL REGULATOR RUTR"/>
    <property type="match status" value="1"/>
</dbReference>
<feature type="domain" description="HTH tetR-type" evidence="5">
    <location>
        <begin position="5"/>
        <end position="65"/>
    </location>
</feature>
<reference evidence="7" key="1">
    <citation type="submission" date="2023-07" db="EMBL/GenBank/DDBJ databases">
        <title>30 novel species of actinomycetes from the DSMZ collection.</title>
        <authorList>
            <person name="Nouioui I."/>
        </authorList>
    </citation>
    <scope>NUCLEOTIDE SEQUENCE [LARGE SCALE GENOMIC DNA]</scope>
    <source>
        <strain evidence="7">DSM 44399</strain>
    </source>
</reference>
<dbReference type="InterPro" id="IPR023772">
    <property type="entry name" value="DNA-bd_HTH_TetR-type_CS"/>
</dbReference>
<dbReference type="PANTHER" id="PTHR30055:SF238">
    <property type="entry name" value="MYCOFACTOCIN BIOSYNTHESIS TRANSCRIPTIONAL REGULATOR MFTR-RELATED"/>
    <property type="match status" value="1"/>
</dbReference>
<feature type="DNA-binding region" description="H-T-H motif" evidence="4">
    <location>
        <begin position="28"/>
        <end position="47"/>
    </location>
</feature>
<name>A0ABU2JHP9_9ACTN</name>
<dbReference type="InterPro" id="IPR001647">
    <property type="entry name" value="HTH_TetR"/>
</dbReference>
<evidence type="ECO:0000256" key="3">
    <source>
        <dbReference type="ARBA" id="ARBA00023163"/>
    </source>
</evidence>
<dbReference type="InterPro" id="IPR009057">
    <property type="entry name" value="Homeodomain-like_sf"/>
</dbReference>
<dbReference type="PROSITE" id="PS01081">
    <property type="entry name" value="HTH_TETR_1"/>
    <property type="match status" value="1"/>
</dbReference>
<gene>
    <name evidence="6" type="ORF">RM423_24450</name>
</gene>
<dbReference type="SUPFAM" id="SSF46689">
    <property type="entry name" value="Homeodomain-like"/>
    <property type="match status" value="1"/>
</dbReference>
<keyword evidence="7" id="KW-1185">Reference proteome</keyword>
<dbReference type="Pfam" id="PF00440">
    <property type="entry name" value="TetR_N"/>
    <property type="match status" value="1"/>
</dbReference>
<organism evidence="6 7">
    <name type="scientific">Jatrophihabitans lederbergiae</name>
    <dbReference type="NCBI Taxonomy" id="3075547"/>
    <lineage>
        <taxon>Bacteria</taxon>
        <taxon>Bacillati</taxon>
        <taxon>Actinomycetota</taxon>
        <taxon>Actinomycetes</taxon>
        <taxon>Jatrophihabitantales</taxon>
        <taxon>Jatrophihabitantaceae</taxon>
        <taxon>Jatrophihabitans</taxon>
    </lineage>
</organism>
<evidence type="ECO:0000313" key="6">
    <source>
        <dbReference type="EMBL" id="MDT0264507.1"/>
    </source>
</evidence>
<accession>A0ABU2JHP9</accession>
<keyword evidence="1" id="KW-0805">Transcription regulation</keyword>
<dbReference type="Gene3D" id="1.10.357.10">
    <property type="entry name" value="Tetracycline Repressor, domain 2"/>
    <property type="match status" value="1"/>
</dbReference>
<dbReference type="EMBL" id="JAVREH010000132">
    <property type="protein sequence ID" value="MDT0264507.1"/>
    <property type="molecule type" value="Genomic_DNA"/>
</dbReference>
<evidence type="ECO:0000256" key="2">
    <source>
        <dbReference type="ARBA" id="ARBA00023125"/>
    </source>
</evidence>
<dbReference type="PRINTS" id="PR00455">
    <property type="entry name" value="HTHTETR"/>
</dbReference>
<dbReference type="RefSeq" id="WP_311425642.1">
    <property type="nucleotide sequence ID" value="NZ_JAVREH010000132.1"/>
</dbReference>
<protein>
    <submittedName>
        <fullName evidence="6">TetR family transcriptional regulator</fullName>
    </submittedName>
</protein>
<evidence type="ECO:0000259" key="5">
    <source>
        <dbReference type="PROSITE" id="PS50977"/>
    </source>
</evidence>
<keyword evidence="3" id="KW-0804">Transcription</keyword>
<evidence type="ECO:0000313" key="7">
    <source>
        <dbReference type="Proteomes" id="UP001183176"/>
    </source>
</evidence>
<keyword evidence="2 4" id="KW-0238">DNA-binding</keyword>